<evidence type="ECO:0008006" key="3">
    <source>
        <dbReference type="Google" id="ProtNLM"/>
    </source>
</evidence>
<reference evidence="1 2" key="1">
    <citation type="submission" date="2019-02" db="EMBL/GenBank/DDBJ databases">
        <title>Genomic Encyclopedia of Type Strains, Phase IV (KMG-IV): sequencing the most valuable type-strain genomes for metagenomic binning, comparative biology and taxonomic classification.</title>
        <authorList>
            <person name="Goeker M."/>
        </authorList>
    </citation>
    <scope>NUCLEOTIDE SEQUENCE [LARGE SCALE GENOMIC DNA]</scope>
    <source>
        <strain evidence="1 2">DSM 23814</strain>
    </source>
</reference>
<dbReference type="Pfam" id="PF11659">
    <property type="entry name" value="DUF3261"/>
    <property type="match status" value="1"/>
</dbReference>
<sequence>MKHNWIPDRSLTGAWLGMLLMLLLAGCAATSVLPRQYNEPAQVQSYKLSLVTAPGQTEDSLLIVQPEAGGASRWIQTNALGAPLARLSLRDGQWTTDGFAPPNPRARQLFEAIIAAQIPPAQWPAVYPGVDISKTPGSNGAAYTFSRQGQTLWSLQLPPVRNATGTQQTETAAAATATAITLPDRSQWNLTPLPARP</sequence>
<dbReference type="PROSITE" id="PS51257">
    <property type="entry name" value="PROKAR_LIPOPROTEIN"/>
    <property type="match status" value="1"/>
</dbReference>
<proteinExistence type="predicted"/>
<organism evidence="1 2">
    <name type="scientific">Advenella incenata</name>
    <dbReference type="NCBI Taxonomy" id="267800"/>
    <lineage>
        <taxon>Bacteria</taxon>
        <taxon>Pseudomonadati</taxon>
        <taxon>Pseudomonadota</taxon>
        <taxon>Betaproteobacteria</taxon>
        <taxon>Burkholderiales</taxon>
        <taxon>Alcaligenaceae</taxon>
    </lineage>
</organism>
<dbReference type="AlphaFoldDB" id="A0A4Q7VF77"/>
<gene>
    <name evidence="1" type="ORF">EV681_2384</name>
</gene>
<protein>
    <recommendedName>
        <fullName evidence="3">Lipoprotein</fullName>
    </recommendedName>
</protein>
<dbReference type="EMBL" id="SHKO01000002">
    <property type="protein sequence ID" value="RZT93968.1"/>
    <property type="molecule type" value="Genomic_DNA"/>
</dbReference>
<keyword evidence="2" id="KW-1185">Reference proteome</keyword>
<accession>A0A4Q7VF77</accession>
<dbReference type="RefSeq" id="WP_130304112.1">
    <property type="nucleotide sequence ID" value="NZ_SHKO01000002.1"/>
</dbReference>
<dbReference type="OrthoDB" id="8685017at2"/>
<name>A0A4Q7VF77_9BURK</name>
<comment type="caution">
    <text evidence="1">The sequence shown here is derived from an EMBL/GenBank/DDBJ whole genome shotgun (WGS) entry which is preliminary data.</text>
</comment>
<dbReference type="InterPro" id="IPR021675">
    <property type="entry name" value="DUF3261"/>
</dbReference>
<dbReference type="Proteomes" id="UP000293398">
    <property type="component" value="Unassembled WGS sequence"/>
</dbReference>
<evidence type="ECO:0000313" key="1">
    <source>
        <dbReference type="EMBL" id="RZT93968.1"/>
    </source>
</evidence>
<evidence type="ECO:0000313" key="2">
    <source>
        <dbReference type="Proteomes" id="UP000293398"/>
    </source>
</evidence>